<evidence type="ECO:0000313" key="3">
    <source>
        <dbReference type="Proteomes" id="UP000610760"/>
    </source>
</evidence>
<dbReference type="PROSITE" id="PS51186">
    <property type="entry name" value="GNAT"/>
    <property type="match status" value="1"/>
</dbReference>
<protein>
    <submittedName>
        <fullName evidence="2">GNAT family N-acetyltransferase</fullName>
    </submittedName>
</protein>
<dbReference type="GO" id="GO:0005737">
    <property type="term" value="C:cytoplasm"/>
    <property type="evidence" value="ECO:0007669"/>
    <property type="project" value="TreeGrafter"/>
</dbReference>
<feature type="domain" description="N-acetyltransferase" evidence="1">
    <location>
        <begin position="1"/>
        <end position="121"/>
    </location>
</feature>
<dbReference type="InterPro" id="IPR000182">
    <property type="entry name" value="GNAT_dom"/>
</dbReference>
<accession>A0A926I6R1</accession>
<dbReference type="InterPro" id="IPR016181">
    <property type="entry name" value="Acyl_CoA_acyltransferase"/>
</dbReference>
<name>A0A926I6R1_9FIRM</name>
<evidence type="ECO:0000259" key="1">
    <source>
        <dbReference type="PROSITE" id="PS51186"/>
    </source>
</evidence>
<evidence type="ECO:0000313" key="2">
    <source>
        <dbReference type="EMBL" id="MBC8560160.1"/>
    </source>
</evidence>
<dbReference type="AlphaFoldDB" id="A0A926I6R1"/>
<keyword evidence="3" id="KW-1185">Reference proteome</keyword>
<gene>
    <name evidence="2" type="ORF">H8710_08785</name>
</gene>
<dbReference type="PANTHER" id="PTHR43441">
    <property type="entry name" value="RIBOSOMAL-PROTEIN-SERINE ACETYLTRANSFERASE"/>
    <property type="match status" value="1"/>
</dbReference>
<dbReference type="InterPro" id="IPR051908">
    <property type="entry name" value="Ribosomal_N-acetyltransferase"/>
</dbReference>
<dbReference type="GO" id="GO:0008999">
    <property type="term" value="F:protein-N-terminal-alanine acetyltransferase activity"/>
    <property type="evidence" value="ECO:0007669"/>
    <property type="project" value="TreeGrafter"/>
</dbReference>
<dbReference type="GO" id="GO:1990189">
    <property type="term" value="F:protein N-terminal-serine acetyltransferase activity"/>
    <property type="evidence" value="ECO:0007669"/>
    <property type="project" value="TreeGrafter"/>
</dbReference>
<proteinExistence type="predicted"/>
<comment type="caution">
    <text evidence="2">The sequence shown here is derived from an EMBL/GenBank/DDBJ whole genome shotgun (WGS) entry which is preliminary data.</text>
</comment>
<dbReference type="SUPFAM" id="SSF55729">
    <property type="entry name" value="Acyl-CoA N-acyltransferases (Nat)"/>
    <property type="match status" value="1"/>
</dbReference>
<sequence>MIGAYGREDFYHWAIKFEGQIVGSISAIGIDERNGCCEVGYCIACDQWNRGITTDALKAAMSFLFDEVGFRRITAKHDIENLASGAVMKKCGMLYEGWLREHYRRHDGSYGDALAYGILKKEFLGGAGESTGFAGDKTEDLNG</sequence>
<organism evidence="2 3">
    <name type="scientific">Fumia xinanensis</name>
    <dbReference type="NCBI Taxonomy" id="2763659"/>
    <lineage>
        <taxon>Bacteria</taxon>
        <taxon>Bacillati</taxon>
        <taxon>Bacillota</taxon>
        <taxon>Clostridia</taxon>
        <taxon>Eubacteriales</taxon>
        <taxon>Oscillospiraceae</taxon>
        <taxon>Fumia</taxon>
    </lineage>
</organism>
<dbReference type="Gene3D" id="3.40.630.30">
    <property type="match status" value="1"/>
</dbReference>
<dbReference type="Pfam" id="PF13302">
    <property type="entry name" value="Acetyltransf_3"/>
    <property type="match status" value="1"/>
</dbReference>
<dbReference type="PANTHER" id="PTHR43441:SF2">
    <property type="entry name" value="FAMILY ACETYLTRANSFERASE, PUTATIVE (AFU_ORTHOLOGUE AFUA_7G00850)-RELATED"/>
    <property type="match status" value="1"/>
</dbReference>
<dbReference type="Proteomes" id="UP000610760">
    <property type="component" value="Unassembled WGS sequence"/>
</dbReference>
<reference evidence="2" key="1">
    <citation type="submission" date="2020-08" db="EMBL/GenBank/DDBJ databases">
        <title>Genome public.</title>
        <authorList>
            <person name="Liu C."/>
            <person name="Sun Q."/>
        </authorList>
    </citation>
    <scope>NUCLEOTIDE SEQUENCE</scope>
    <source>
        <strain evidence="2">NSJ-33</strain>
    </source>
</reference>
<dbReference type="EMBL" id="JACRSV010000002">
    <property type="protein sequence ID" value="MBC8560160.1"/>
    <property type="molecule type" value="Genomic_DNA"/>
</dbReference>
<dbReference type="RefSeq" id="WP_249295151.1">
    <property type="nucleotide sequence ID" value="NZ_JACRSV010000002.1"/>
</dbReference>